<comment type="caution">
    <text evidence="3">The sequence shown here is derived from an EMBL/GenBank/DDBJ whole genome shotgun (WGS) entry which is preliminary data.</text>
</comment>
<keyword evidence="4" id="KW-1185">Reference proteome</keyword>
<dbReference type="Pfam" id="PF00106">
    <property type="entry name" value="adh_short"/>
    <property type="match status" value="1"/>
</dbReference>
<dbReference type="PRINTS" id="PR00081">
    <property type="entry name" value="GDHRDH"/>
</dbReference>
<dbReference type="Proteomes" id="UP000324324">
    <property type="component" value="Unassembled WGS sequence"/>
</dbReference>
<organism evidence="3 4">
    <name type="scientific">Cupriavidus cauae</name>
    <dbReference type="NCBI Taxonomy" id="2608999"/>
    <lineage>
        <taxon>Bacteria</taxon>
        <taxon>Pseudomonadati</taxon>
        <taxon>Pseudomonadota</taxon>
        <taxon>Betaproteobacteria</taxon>
        <taxon>Burkholderiales</taxon>
        <taxon>Burkholderiaceae</taxon>
        <taxon>Cupriavidus</taxon>
    </lineage>
</organism>
<dbReference type="InterPro" id="IPR036291">
    <property type="entry name" value="NAD(P)-bd_dom_sf"/>
</dbReference>
<name>A0A5M8ATT5_9BURK</name>
<dbReference type="PANTHER" id="PTHR24322:SF736">
    <property type="entry name" value="RETINOL DEHYDROGENASE 10"/>
    <property type="match status" value="1"/>
</dbReference>
<dbReference type="SUPFAM" id="SSF51735">
    <property type="entry name" value="NAD(P)-binding Rossmann-fold domains"/>
    <property type="match status" value="1"/>
</dbReference>
<dbReference type="PANTHER" id="PTHR24322">
    <property type="entry name" value="PKSB"/>
    <property type="match status" value="1"/>
</dbReference>
<proteinExistence type="inferred from homology"/>
<gene>
    <name evidence="3" type="ORF">F1599_09735</name>
</gene>
<dbReference type="GO" id="GO:0016616">
    <property type="term" value="F:oxidoreductase activity, acting on the CH-OH group of donors, NAD or NADP as acceptor"/>
    <property type="evidence" value="ECO:0007669"/>
    <property type="project" value="TreeGrafter"/>
</dbReference>
<dbReference type="AlphaFoldDB" id="A0A5M8ATT5"/>
<dbReference type="InterPro" id="IPR002347">
    <property type="entry name" value="SDR_fam"/>
</dbReference>
<evidence type="ECO:0000313" key="4">
    <source>
        <dbReference type="Proteomes" id="UP000324324"/>
    </source>
</evidence>
<protein>
    <submittedName>
        <fullName evidence="3">SDR family NAD(P)-dependent oxidoreductase</fullName>
    </submittedName>
</protein>
<sequence>MEISNKTVVVTGGATGIGRALVLAFAKAGARGIAVADLDERGAQQVAAEAAELAPSCQTFGCRTDVADAAAVQALADEATRRFGQVDVFCSNAGIILRKGLDATADEWQRIWEINVMAHIHAANAVLPQMLERGEGYFVNTVSAAGLLSQIGSAPYAVTKHAAIGFAEWLEITYGDRGIKVSCICPQGVQTKMLFGENGERKGFLQEGSVTAEHVAAVTLEGIRDERFLILPHPEVLEYYRRKGQDYDRWLKGMRRLQEKVMSEFGGIGKQ</sequence>
<dbReference type="EMBL" id="VWRN01000027">
    <property type="protein sequence ID" value="KAA6126239.1"/>
    <property type="molecule type" value="Genomic_DNA"/>
</dbReference>
<evidence type="ECO:0000313" key="3">
    <source>
        <dbReference type="EMBL" id="KAA6126239.1"/>
    </source>
</evidence>
<dbReference type="Gene3D" id="3.40.50.720">
    <property type="entry name" value="NAD(P)-binding Rossmann-like Domain"/>
    <property type="match status" value="1"/>
</dbReference>
<keyword evidence="2" id="KW-0560">Oxidoreductase</keyword>
<evidence type="ECO:0000256" key="1">
    <source>
        <dbReference type="ARBA" id="ARBA00006484"/>
    </source>
</evidence>
<dbReference type="RefSeq" id="WP_149316430.1">
    <property type="nucleotide sequence ID" value="NZ_CP080294.1"/>
</dbReference>
<comment type="similarity">
    <text evidence="1">Belongs to the short-chain dehydrogenases/reductases (SDR) family.</text>
</comment>
<reference evidence="3 4" key="1">
    <citation type="submission" date="2019-09" db="EMBL/GenBank/DDBJ databases">
        <title>Isolation of a novel species in the genus Cupriavidus from patients with sepsis using whole genome sequencing.</title>
        <authorList>
            <person name="Kweon O.J."/>
            <person name="Lee M.-K."/>
        </authorList>
    </citation>
    <scope>NUCLEOTIDE SEQUENCE [LARGE SCALE GENOMIC DNA]</scope>
    <source>
        <strain evidence="3 4">MKL-01</strain>
    </source>
</reference>
<accession>A0A5M8ATT5</accession>
<evidence type="ECO:0000256" key="2">
    <source>
        <dbReference type="ARBA" id="ARBA00023002"/>
    </source>
</evidence>